<feature type="transmembrane region" description="Helical" evidence="1">
    <location>
        <begin position="314"/>
        <end position="334"/>
    </location>
</feature>
<accession>A0ABS8AXB2</accession>
<dbReference type="EMBL" id="JAJADR010000007">
    <property type="protein sequence ID" value="MCB2410423.1"/>
    <property type="molecule type" value="Genomic_DNA"/>
</dbReference>
<feature type="transmembrane region" description="Helical" evidence="1">
    <location>
        <begin position="58"/>
        <end position="79"/>
    </location>
</feature>
<evidence type="ECO:0000256" key="1">
    <source>
        <dbReference type="SAM" id="Phobius"/>
    </source>
</evidence>
<evidence type="ECO:0000313" key="3">
    <source>
        <dbReference type="Proteomes" id="UP001165296"/>
    </source>
</evidence>
<name>A0ABS8AXB2_9BACT</name>
<feature type="transmembrane region" description="Helical" evidence="1">
    <location>
        <begin position="91"/>
        <end position="110"/>
    </location>
</feature>
<dbReference type="Proteomes" id="UP001165296">
    <property type="component" value="Unassembled WGS sequence"/>
</dbReference>
<organism evidence="2 3">
    <name type="scientific">Hymenobacter lucidus</name>
    <dbReference type="NCBI Taxonomy" id="2880930"/>
    <lineage>
        <taxon>Bacteria</taxon>
        <taxon>Pseudomonadati</taxon>
        <taxon>Bacteroidota</taxon>
        <taxon>Cytophagia</taxon>
        <taxon>Cytophagales</taxon>
        <taxon>Hymenobacteraceae</taxon>
        <taxon>Hymenobacter</taxon>
    </lineage>
</organism>
<sequence>MKAALSPTRFSQSTVSFLIGITGVLSLLPFVALCWYAHPSADDFLTANDVSKHGHWGYISYMYYHWTGRYTAAALWGLLNPVAYGYITEGYGLVCLLMILLLPVAAYLLFRVLLGEQYKRRYAWLAAGALTALFLFQMPSPAEGFYWITSDYNYMVPACLTLLLLGALVRHANMPAGAARRKWLGVAALLASVVVGGNETNALPLLVGLGSFTLLRCIQQRRIDWEYMLLSAVVVAACAVAFLAPGNFVRMHEHRQQYTVLQAVDRGALSAYRCLINWLGNGVLLAITVLLAPLSYRLSRVPDLPLNRLAQNPLFITLLLPVSVIIVFSLAHYATSTSMPPRSQNVLYLFFLVGWFVNAHAWARRYWSRATAPADAVPAYAHWLLVGWVVLAFAVGHRFRARGREKVDNTNNIMLAYQDWLSGAAARYDAQLTARYQYLHSWESANTPDVVVEPLRNPSKTLLFYDITPTTDDWSNQAYAEFFGKKSIRVSAEQVVAP</sequence>
<feature type="transmembrane region" description="Helical" evidence="1">
    <location>
        <begin position="346"/>
        <end position="367"/>
    </location>
</feature>
<dbReference type="RefSeq" id="WP_226179268.1">
    <property type="nucleotide sequence ID" value="NZ_JAJADR010000007.1"/>
</dbReference>
<feature type="transmembrane region" description="Helical" evidence="1">
    <location>
        <begin position="379"/>
        <end position="396"/>
    </location>
</feature>
<keyword evidence="1" id="KW-1133">Transmembrane helix</keyword>
<feature type="transmembrane region" description="Helical" evidence="1">
    <location>
        <begin position="227"/>
        <end position="249"/>
    </location>
</feature>
<keyword evidence="1" id="KW-0812">Transmembrane</keyword>
<evidence type="ECO:0000313" key="2">
    <source>
        <dbReference type="EMBL" id="MCB2410423.1"/>
    </source>
</evidence>
<feature type="transmembrane region" description="Helical" evidence="1">
    <location>
        <begin position="122"/>
        <end position="140"/>
    </location>
</feature>
<feature type="transmembrane region" description="Helical" evidence="1">
    <location>
        <begin position="183"/>
        <end position="207"/>
    </location>
</feature>
<feature type="transmembrane region" description="Helical" evidence="1">
    <location>
        <begin position="15"/>
        <end position="37"/>
    </location>
</feature>
<feature type="transmembrane region" description="Helical" evidence="1">
    <location>
        <begin position="152"/>
        <end position="171"/>
    </location>
</feature>
<proteinExistence type="predicted"/>
<dbReference type="Pfam" id="PF19528">
    <property type="entry name" value="DUF6056"/>
    <property type="match status" value="1"/>
</dbReference>
<gene>
    <name evidence="2" type="ORF">LGH74_20690</name>
</gene>
<dbReference type="InterPro" id="IPR045691">
    <property type="entry name" value="DUF6056"/>
</dbReference>
<comment type="caution">
    <text evidence="2">The sequence shown here is derived from an EMBL/GenBank/DDBJ whole genome shotgun (WGS) entry which is preliminary data.</text>
</comment>
<reference evidence="2" key="1">
    <citation type="submission" date="2021-10" db="EMBL/GenBank/DDBJ databases">
        <authorList>
            <person name="Dean J.D."/>
            <person name="Kim M.K."/>
            <person name="Newey C.N."/>
            <person name="Stoker T.S."/>
            <person name="Thompson D.W."/>
            <person name="Grose J.H."/>
        </authorList>
    </citation>
    <scope>NUCLEOTIDE SEQUENCE</scope>
    <source>
        <strain evidence="2">BT178</strain>
    </source>
</reference>
<protein>
    <submittedName>
        <fullName evidence="2">DUF6056 family protein</fullName>
    </submittedName>
</protein>
<keyword evidence="1" id="KW-0472">Membrane</keyword>
<feature type="transmembrane region" description="Helical" evidence="1">
    <location>
        <begin position="270"/>
        <end position="294"/>
    </location>
</feature>
<keyword evidence="3" id="KW-1185">Reference proteome</keyword>